<protein>
    <submittedName>
        <fullName evidence="1">Uncharacterized protein</fullName>
    </submittedName>
</protein>
<proteinExistence type="predicted"/>
<sequence length="111" mass="12270">MGRSLFWKGVFLGAIAGGALSLFDKDTRQAVAANCKKTTGEITHYIKHPNEAISQVKEMTNKVKTTIEQVTTDVSFIASKVEELKDGTADIAGLEDDFDDSYKEWPIEDKN</sequence>
<accession>A0A0Q3QJL0</accession>
<evidence type="ECO:0000313" key="1">
    <source>
        <dbReference type="EMBL" id="KQL18001.1"/>
    </source>
</evidence>
<dbReference type="AlphaFoldDB" id="A0A0Q3QJL0"/>
<keyword evidence="2" id="KW-1185">Reference proteome</keyword>
<dbReference type="Gene3D" id="1.10.287.950">
    <property type="entry name" value="Methyl-accepting chemotaxis protein"/>
    <property type="match status" value="1"/>
</dbReference>
<dbReference type="STRING" id="1637975.AN957_04835"/>
<dbReference type="PATRIC" id="fig|1637975.4.peg.657"/>
<comment type="caution">
    <text evidence="1">The sequence shown here is derived from an EMBL/GenBank/DDBJ whole genome shotgun (WGS) entry which is preliminary data.</text>
</comment>
<evidence type="ECO:0000313" key="2">
    <source>
        <dbReference type="Proteomes" id="UP000050996"/>
    </source>
</evidence>
<dbReference type="RefSeq" id="WP_053479032.1">
    <property type="nucleotide sequence ID" value="NZ_CP041305.1"/>
</dbReference>
<name>A0A0Q3QJL0_9BACI</name>
<dbReference type="Proteomes" id="UP000050996">
    <property type="component" value="Unassembled WGS sequence"/>
</dbReference>
<gene>
    <name evidence="1" type="ORF">AN957_04835</name>
</gene>
<reference evidence="1 2" key="1">
    <citation type="submission" date="2015-09" db="EMBL/GenBank/DDBJ databases">
        <title>Genome sequencing project for genomic taxonomy and phylogenomics of Bacillus-like bacteria.</title>
        <authorList>
            <person name="Liu B."/>
            <person name="Wang J."/>
            <person name="Zhu Y."/>
            <person name="Liu G."/>
            <person name="Chen Q."/>
            <person name="Chen Z."/>
            <person name="Lan J."/>
            <person name="Che J."/>
            <person name="Ge C."/>
            <person name="Shi H."/>
            <person name="Pan Z."/>
            <person name="Liu X."/>
        </authorList>
    </citation>
    <scope>NUCLEOTIDE SEQUENCE [LARGE SCALE GENOMIC DNA]</scope>
    <source>
        <strain evidence="1 2">FJAT-18043</strain>
    </source>
</reference>
<dbReference type="EMBL" id="LJIX01000006">
    <property type="protein sequence ID" value="KQL18001.1"/>
    <property type="molecule type" value="Genomic_DNA"/>
</dbReference>
<organism evidence="1 2">
    <name type="scientific">Cytobacillus solani</name>
    <dbReference type="NCBI Taxonomy" id="1637975"/>
    <lineage>
        <taxon>Bacteria</taxon>
        <taxon>Bacillati</taxon>
        <taxon>Bacillota</taxon>
        <taxon>Bacilli</taxon>
        <taxon>Bacillales</taxon>
        <taxon>Bacillaceae</taxon>
        <taxon>Cytobacillus</taxon>
    </lineage>
</organism>